<name>A0A1B6KAT2_9HEMI</name>
<protein>
    <submittedName>
        <fullName evidence="1">Uncharacterized protein</fullName>
    </submittedName>
</protein>
<reference evidence="1" key="1">
    <citation type="submission" date="2015-11" db="EMBL/GenBank/DDBJ databases">
        <title>De novo transcriptome assembly of four potential Pierce s Disease insect vectors from Arizona vineyards.</title>
        <authorList>
            <person name="Tassone E.E."/>
        </authorList>
    </citation>
    <scope>NUCLEOTIDE SEQUENCE</scope>
</reference>
<gene>
    <name evidence="1" type="ORF">g.50215</name>
</gene>
<organism evidence="1">
    <name type="scientific">Graphocephala atropunctata</name>
    <dbReference type="NCBI Taxonomy" id="36148"/>
    <lineage>
        <taxon>Eukaryota</taxon>
        <taxon>Metazoa</taxon>
        <taxon>Ecdysozoa</taxon>
        <taxon>Arthropoda</taxon>
        <taxon>Hexapoda</taxon>
        <taxon>Insecta</taxon>
        <taxon>Pterygota</taxon>
        <taxon>Neoptera</taxon>
        <taxon>Paraneoptera</taxon>
        <taxon>Hemiptera</taxon>
        <taxon>Auchenorrhyncha</taxon>
        <taxon>Membracoidea</taxon>
        <taxon>Cicadellidae</taxon>
        <taxon>Cicadellinae</taxon>
        <taxon>Cicadellini</taxon>
        <taxon>Graphocephala</taxon>
    </lineage>
</organism>
<dbReference type="EMBL" id="GEBQ01031426">
    <property type="protein sequence ID" value="JAT08551.1"/>
    <property type="molecule type" value="Transcribed_RNA"/>
</dbReference>
<evidence type="ECO:0000313" key="1">
    <source>
        <dbReference type="EMBL" id="JAT08551.1"/>
    </source>
</evidence>
<proteinExistence type="predicted"/>
<dbReference type="AlphaFoldDB" id="A0A1B6KAT2"/>
<feature type="non-terminal residue" evidence="1">
    <location>
        <position position="1"/>
    </location>
</feature>
<accession>A0A1B6KAT2</accession>
<feature type="non-terminal residue" evidence="1">
    <location>
        <position position="208"/>
    </location>
</feature>
<sequence length="208" mass="22372">GLRVDQTPVDTIARLEREAAAIFGSLLAPWQKLHALRTFLVPQLEFNLSTARIRKTSLRALDKTIKSGCKRVLNLPVRASAELVALPPSWGGAGLLPLADLADLAAVTHASRLLTSPDPKVAHLALEGLAVSAGRRAAARADKAFLVAYLNGEHPGDSNVTTTWSLARAATNRLSKRLPDLRWGWSAERSTFQLSVPGERQTTTVDSG</sequence>